<accession>A0A364XUZ2</accession>
<dbReference type="AlphaFoldDB" id="A0A364XUZ2"/>
<evidence type="ECO:0000313" key="2">
    <source>
        <dbReference type="EMBL" id="RAV97988.1"/>
    </source>
</evidence>
<reference evidence="2 3" key="1">
    <citation type="submission" date="2018-06" db="EMBL/GenBank/DDBJ databases">
        <title>Chryseolinea flavus sp. nov., a member of the phylum Bacteroidetes isolated from soil.</title>
        <authorList>
            <person name="Li Y."/>
            <person name="Wang J."/>
        </authorList>
    </citation>
    <scope>NUCLEOTIDE SEQUENCE [LARGE SCALE GENOMIC DNA]</scope>
    <source>
        <strain evidence="2 3">SDU1-6</strain>
    </source>
</reference>
<dbReference type="EMBL" id="QMFY01000023">
    <property type="protein sequence ID" value="RAV97988.1"/>
    <property type="molecule type" value="Genomic_DNA"/>
</dbReference>
<dbReference type="PANTHER" id="PTHR42754">
    <property type="entry name" value="ENDOGLUCANASE"/>
    <property type="match status" value="1"/>
</dbReference>
<dbReference type="PANTHER" id="PTHR42754:SF1">
    <property type="entry name" value="LIPOPROTEIN"/>
    <property type="match status" value="1"/>
</dbReference>
<dbReference type="PROSITE" id="PS51257">
    <property type="entry name" value="PROKAR_LIPOPROTEIN"/>
    <property type="match status" value="1"/>
</dbReference>
<gene>
    <name evidence="2" type="ORF">DQQ10_25635</name>
</gene>
<comment type="caution">
    <text evidence="2">The sequence shown here is derived from an EMBL/GenBank/DDBJ whole genome shotgun (WGS) entry which is preliminary data.</text>
</comment>
<dbReference type="Proteomes" id="UP000251889">
    <property type="component" value="Unassembled WGS sequence"/>
</dbReference>
<keyword evidence="1" id="KW-0732">Signal</keyword>
<feature type="chain" id="PRO_5016736556" evidence="1">
    <location>
        <begin position="19"/>
        <end position="418"/>
    </location>
</feature>
<proteinExistence type="predicted"/>
<evidence type="ECO:0000256" key="1">
    <source>
        <dbReference type="SAM" id="SignalP"/>
    </source>
</evidence>
<dbReference type="OrthoDB" id="9811934at2"/>
<evidence type="ECO:0000313" key="3">
    <source>
        <dbReference type="Proteomes" id="UP000251889"/>
    </source>
</evidence>
<dbReference type="RefSeq" id="WP_112749803.1">
    <property type="nucleotide sequence ID" value="NZ_QMFY01000023.1"/>
</dbReference>
<name>A0A364XUZ2_9BACT</name>
<keyword evidence="3" id="KW-1185">Reference proteome</keyword>
<feature type="signal peptide" evidence="1">
    <location>
        <begin position="1"/>
        <end position="18"/>
    </location>
</feature>
<organism evidence="2 3">
    <name type="scientific">Pseudochryseolinea flava</name>
    <dbReference type="NCBI Taxonomy" id="2059302"/>
    <lineage>
        <taxon>Bacteria</taxon>
        <taxon>Pseudomonadati</taxon>
        <taxon>Bacteroidota</taxon>
        <taxon>Cytophagia</taxon>
        <taxon>Cytophagales</taxon>
        <taxon>Fulvivirgaceae</taxon>
        <taxon>Pseudochryseolinea</taxon>
    </lineage>
</organism>
<protein>
    <submittedName>
        <fullName evidence="2">Uncharacterized protein</fullName>
    </submittedName>
</protein>
<sequence>MMKSLKIKILLISLLAFLSCDTKNDFEGDYRNYFVKYYGEDGNQEAADLLLTDDGVLMLGTTRMANQSRIVLIKVNYDGDEIWRRTLGAYSENAKDIEPTTDGQSYLILSNVLTGKNLVTNEDLYDAKVIKVNRDGIKEDSAVYSEHVTQFMNSVTPLSDGGFFLAGNSADETIFNETLTTPPPDQEDIIYVQFTPAFDPLTSNESTAAEHYGAAVKMFETSSGIRIFVYSDNEFGLPIAANANHAVYETYFSGGSWSTGYPYSGTNDRDEILKHVIKDPFTNGYFELGTSCDMPTPYGNLYFARRTGGFAIINQGVVNGLVGNYTAAGVAPCLHTDDGYLVVANQIQLAGTNIKLVKLDQNCTYQWDVSFGSASKQNVGVGVAELPDGRIVVLGTIELETQKKIALMKINPQGKFSD</sequence>